<name>L9KRV5_TUPCH</name>
<evidence type="ECO:0000313" key="1">
    <source>
        <dbReference type="EMBL" id="ELW63922.1"/>
    </source>
</evidence>
<dbReference type="AlphaFoldDB" id="L9KRV5"/>
<keyword evidence="2" id="KW-1185">Reference proteome</keyword>
<organism evidence="1 2">
    <name type="scientific">Tupaia chinensis</name>
    <name type="common">Chinese tree shrew</name>
    <name type="synonym">Tupaia belangeri chinensis</name>
    <dbReference type="NCBI Taxonomy" id="246437"/>
    <lineage>
        <taxon>Eukaryota</taxon>
        <taxon>Metazoa</taxon>
        <taxon>Chordata</taxon>
        <taxon>Craniata</taxon>
        <taxon>Vertebrata</taxon>
        <taxon>Euteleostomi</taxon>
        <taxon>Mammalia</taxon>
        <taxon>Eutheria</taxon>
        <taxon>Euarchontoglires</taxon>
        <taxon>Scandentia</taxon>
        <taxon>Tupaiidae</taxon>
        <taxon>Tupaia</taxon>
    </lineage>
</organism>
<reference evidence="2" key="2">
    <citation type="journal article" date="2013" name="Nat. Commun.">
        <title>Genome of the Chinese tree shrew.</title>
        <authorList>
            <person name="Fan Y."/>
            <person name="Huang Z.Y."/>
            <person name="Cao C.C."/>
            <person name="Chen C.S."/>
            <person name="Chen Y.X."/>
            <person name="Fan D.D."/>
            <person name="He J."/>
            <person name="Hou H.L."/>
            <person name="Hu L."/>
            <person name="Hu X.T."/>
            <person name="Jiang X.T."/>
            <person name="Lai R."/>
            <person name="Lang Y.S."/>
            <person name="Liang B."/>
            <person name="Liao S.G."/>
            <person name="Mu D."/>
            <person name="Ma Y.Y."/>
            <person name="Niu Y.Y."/>
            <person name="Sun X.Q."/>
            <person name="Xia J.Q."/>
            <person name="Xiao J."/>
            <person name="Xiong Z.Q."/>
            <person name="Xu L."/>
            <person name="Yang L."/>
            <person name="Zhang Y."/>
            <person name="Zhao W."/>
            <person name="Zhao X.D."/>
            <person name="Zheng Y.T."/>
            <person name="Zhou J.M."/>
            <person name="Zhu Y.B."/>
            <person name="Zhang G.J."/>
            <person name="Wang J."/>
            <person name="Yao Y.G."/>
        </authorList>
    </citation>
    <scope>NUCLEOTIDE SEQUENCE [LARGE SCALE GENOMIC DNA]</scope>
</reference>
<reference evidence="2" key="1">
    <citation type="submission" date="2012-07" db="EMBL/GenBank/DDBJ databases">
        <title>Genome of the Chinese tree shrew, a rising model animal genetically related to primates.</title>
        <authorList>
            <person name="Zhang G."/>
            <person name="Fan Y."/>
            <person name="Yao Y."/>
            <person name="Huang Z."/>
        </authorList>
    </citation>
    <scope>NUCLEOTIDE SEQUENCE [LARGE SCALE GENOMIC DNA]</scope>
</reference>
<dbReference type="Proteomes" id="UP000011518">
    <property type="component" value="Unassembled WGS sequence"/>
</dbReference>
<proteinExistence type="predicted"/>
<evidence type="ECO:0000313" key="2">
    <source>
        <dbReference type="Proteomes" id="UP000011518"/>
    </source>
</evidence>
<dbReference type="STRING" id="246437.L9KRV5"/>
<sequence>MRNGYSTRNLTKRACFDVNCKKYTFDIKRTSKELYNVSVLDLVLRGDQSPPSLPLKVLQGQHELQALFGPKFPADRALQKKLYQLKEVMLGAWFDYYR</sequence>
<gene>
    <name evidence="1" type="ORF">TREES_T100007751</name>
</gene>
<dbReference type="EMBL" id="KB320758">
    <property type="protein sequence ID" value="ELW63922.1"/>
    <property type="molecule type" value="Genomic_DNA"/>
</dbReference>
<protein>
    <submittedName>
        <fullName evidence="1">E3 ubiquitin-protein ligase MYLIP</fullName>
    </submittedName>
</protein>
<accession>L9KRV5</accession>
<dbReference type="InParanoid" id="L9KRV5"/>